<protein>
    <submittedName>
        <fullName evidence="2">Uncharacterized protein</fullName>
    </submittedName>
</protein>
<sequence length="64" mass="6797">MRLTSTYDRTSSKSSKSLRTGCPGSHSSQVSSQEARTSGEEKIKLKGALGRAKNIISAAKNLAQ</sequence>
<evidence type="ECO:0000256" key="1">
    <source>
        <dbReference type="SAM" id="MobiDB-lite"/>
    </source>
</evidence>
<feature type="compositionally biased region" description="Polar residues" evidence="1">
    <location>
        <begin position="25"/>
        <end position="36"/>
    </location>
</feature>
<evidence type="ECO:0000313" key="2">
    <source>
        <dbReference type="EnsemblProtists" id="HpaP803077"/>
    </source>
</evidence>
<accession>M4B9W7</accession>
<name>M4B9W7_HYAAE</name>
<reference evidence="3" key="1">
    <citation type="journal article" date="2010" name="Science">
        <title>Signatures of adaptation to obligate biotrophy in the Hyaloperonospora arabidopsidis genome.</title>
        <authorList>
            <person name="Baxter L."/>
            <person name="Tripathy S."/>
            <person name="Ishaque N."/>
            <person name="Boot N."/>
            <person name="Cabral A."/>
            <person name="Kemen E."/>
            <person name="Thines M."/>
            <person name="Ah-Fong A."/>
            <person name="Anderson R."/>
            <person name="Badejoko W."/>
            <person name="Bittner-Eddy P."/>
            <person name="Boore J.L."/>
            <person name="Chibucos M.C."/>
            <person name="Coates M."/>
            <person name="Dehal P."/>
            <person name="Delehaunty K."/>
            <person name="Dong S."/>
            <person name="Downton P."/>
            <person name="Dumas B."/>
            <person name="Fabro G."/>
            <person name="Fronick C."/>
            <person name="Fuerstenberg S.I."/>
            <person name="Fulton L."/>
            <person name="Gaulin E."/>
            <person name="Govers F."/>
            <person name="Hughes L."/>
            <person name="Humphray S."/>
            <person name="Jiang R.H."/>
            <person name="Judelson H."/>
            <person name="Kamoun S."/>
            <person name="Kyung K."/>
            <person name="Meijer H."/>
            <person name="Minx P."/>
            <person name="Morris P."/>
            <person name="Nelson J."/>
            <person name="Phuntumart V."/>
            <person name="Qutob D."/>
            <person name="Rehmany A."/>
            <person name="Rougon-Cardoso A."/>
            <person name="Ryden P."/>
            <person name="Torto-Alalibo T."/>
            <person name="Studholme D."/>
            <person name="Wang Y."/>
            <person name="Win J."/>
            <person name="Wood J."/>
            <person name="Clifton S.W."/>
            <person name="Rogers J."/>
            <person name="Van den Ackerveken G."/>
            <person name="Jones J.D."/>
            <person name="McDowell J.M."/>
            <person name="Beynon J."/>
            <person name="Tyler B.M."/>
        </authorList>
    </citation>
    <scope>NUCLEOTIDE SEQUENCE [LARGE SCALE GENOMIC DNA]</scope>
    <source>
        <strain evidence="3">Emoy2</strain>
    </source>
</reference>
<keyword evidence="3" id="KW-1185">Reference proteome</keyword>
<dbReference type="AlphaFoldDB" id="M4B9W7"/>
<reference evidence="2" key="2">
    <citation type="submission" date="2015-06" db="UniProtKB">
        <authorList>
            <consortium name="EnsemblProtists"/>
        </authorList>
    </citation>
    <scope>IDENTIFICATION</scope>
    <source>
        <strain evidence="2">Emoy2</strain>
    </source>
</reference>
<dbReference type="EnsemblProtists" id="HpaT803077">
    <property type="protein sequence ID" value="HpaP803077"/>
    <property type="gene ID" value="HpaG803077"/>
</dbReference>
<dbReference type="HOGENOM" id="CLU_2872394_0_0_1"/>
<dbReference type="EMBL" id="JH598048">
    <property type="status" value="NOT_ANNOTATED_CDS"/>
    <property type="molecule type" value="Genomic_DNA"/>
</dbReference>
<proteinExistence type="predicted"/>
<feature type="region of interest" description="Disordered" evidence="1">
    <location>
        <begin position="1"/>
        <end position="42"/>
    </location>
</feature>
<organism evidence="2 3">
    <name type="scientific">Hyaloperonospora arabidopsidis (strain Emoy2)</name>
    <name type="common">Downy mildew agent</name>
    <name type="synonym">Peronospora arabidopsidis</name>
    <dbReference type="NCBI Taxonomy" id="559515"/>
    <lineage>
        <taxon>Eukaryota</taxon>
        <taxon>Sar</taxon>
        <taxon>Stramenopiles</taxon>
        <taxon>Oomycota</taxon>
        <taxon>Peronosporomycetes</taxon>
        <taxon>Peronosporales</taxon>
        <taxon>Peronosporaceae</taxon>
        <taxon>Hyaloperonospora</taxon>
    </lineage>
</organism>
<dbReference type="InParanoid" id="M4B9W7"/>
<dbReference type="Proteomes" id="UP000011713">
    <property type="component" value="Unassembled WGS sequence"/>
</dbReference>
<dbReference type="VEuPathDB" id="FungiDB:HpaG803077"/>
<evidence type="ECO:0000313" key="3">
    <source>
        <dbReference type="Proteomes" id="UP000011713"/>
    </source>
</evidence>